<feature type="compositionally biased region" description="Basic and acidic residues" evidence="1">
    <location>
        <begin position="10"/>
        <end position="19"/>
    </location>
</feature>
<dbReference type="Proteomes" id="UP001642484">
    <property type="component" value="Unassembled WGS sequence"/>
</dbReference>
<reference evidence="2 3" key="1">
    <citation type="submission" date="2024-02" db="EMBL/GenBank/DDBJ databases">
        <authorList>
            <person name="Chen Y."/>
            <person name="Shah S."/>
            <person name="Dougan E. K."/>
            <person name="Thang M."/>
            <person name="Chan C."/>
        </authorList>
    </citation>
    <scope>NUCLEOTIDE SEQUENCE [LARGE SCALE GENOMIC DNA]</scope>
</reference>
<feature type="compositionally biased region" description="Basic and acidic residues" evidence="1">
    <location>
        <begin position="148"/>
        <end position="169"/>
    </location>
</feature>
<dbReference type="EMBL" id="CAXAMN010027274">
    <property type="protein sequence ID" value="CAK9109856.1"/>
    <property type="molecule type" value="Genomic_DNA"/>
</dbReference>
<accession>A0ABP0SBV8</accession>
<feature type="region of interest" description="Disordered" evidence="1">
    <location>
        <begin position="1"/>
        <end position="171"/>
    </location>
</feature>
<organism evidence="2 3">
    <name type="scientific">Durusdinium trenchii</name>
    <dbReference type="NCBI Taxonomy" id="1381693"/>
    <lineage>
        <taxon>Eukaryota</taxon>
        <taxon>Sar</taxon>
        <taxon>Alveolata</taxon>
        <taxon>Dinophyceae</taxon>
        <taxon>Suessiales</taxon>
        <taxon>Symbiodiniaceae</taxon>
        <taxon>Durusdinium</taxon>
    </lineage>
</organism>
<comment type="caution">
    <text evidence="2">The sequence shown here is derived from an EMBL/GenBank/DDBJ whole genome shotgun (WGS) entry which is preliminary data.</text>
</comment>
<feature type="compositionally biased region" description="Basic and acidic residues" evidence="1">
    <location>
        <begin position="32"/>
        <end position="41"/>
    </location>
</feature>
<feature type="region of interest" description="Disordered" evidence="1">
    <location>
        <begin position="351"/>
        <end position="371"/>
    </location>
</feature>
<feature type="non-terminal residue" evidence="2">
    <location>
        <position position="1"/>
    </location>
</feature>
<feature type="compositionally biased region" description="Acidic residues" evidence="1">
    <location>
        <begin position="56"/>
        <end position="98"/>
    </location>
</feature>
<feature type="compositionally biased region" description="Acidic residues" evidence="1">
    <location>
        <begin position="20"/>
        <end position="31"/>
    </location>
</feature>
<keyword evidence="3" id="KW-1185">Reference proteome</keyword>
<sequence>ASDNEDESENESKNEKGSSDSEEENESEGEAEESKEGKSDSPKSILKNGKDKESEKSDEEDGSQASSDDEEDEGSEEGEDEDSEEEQGEDEDEEEEEEPVKKEKGKKDMKRGRSSKEKSKGKKGKKEKKDKKEKEVEEEEAEGKKRKAANEKQNEAKKPKGLADAEKGANKWNATNQRAKWQKFGRWLKNKKRCPAKIIAACKTEETRNSLFNHFVDSDGVFAEVEAKFELSLQEAQRSKVKYGFKGQQWLETTHGPKKAAKIMERKARLGLTMDDPELPGENEKLYFVLIDLDITDTKELRRVVRLEMSGSLDQDGLKAFVEAGGCLDGKQHLGLGQMVGAEGMQKLLDSTGSNKRKLEKDKPKKEKKVGYHIPFCV</sequence>
<gene>
    <name evidence="2" type="ORF">CCMP2556_LOCUS51108</name>
</gene>
<evidence type="ECO:0000313" key="3">
    <source>
        <dbReference type="Proteomes" id="UP001642484"/>
    </source>
</evidence>
<protein>
    <submittedName>
        <fullName evidence="2">Uncharacterized protein</fullName>
    </submittedName>
</protein>
<feature type="compositionally biased region" description="Basic residues" evidence="1">
    <location>
        <begin position="107"/>
        <end position="129"/>
    </location>
</feature>
<proteinExistence type="predicted"/>
<name>A0ABP0SBV8_9DINO</name>
<evidence type="ECO:0000256" key="1">
    <source>
        <dbReference type="SAM" id="MobiDB-lite"/>
    </source>
</evidence>
<evidence type="ECO:0000313" key="2">
    <source>
        <dbReference type="EMBL" id="CAK9109856.1"/>
    </source>
</evidence>